<name>A0A0F9IMK9_9ZZZZ</name>
<dbReference type="EMBL" id="LAZR01013643">
    <property type="protein sequence ID" value="KKM21024.1"/>
    <property type="molecule type" value="Genomic_DNA"/>
</dbReference>
<dbReference type="AlphaFoldDB" id="A0A0F9IMK9"/>
<protein>
    <submittedName>
        <fullName evidence="1">Uncharacterized protein</fullName>
    </submittedName>
</protein>
<sequence length="94" mass="10950">MNDDIGYNRKFLRFGSSEPESDQRKKIPIPLFQNEYPEDADLIDLIPSEKINIGNKPLFKVVNDEIRIKELIPKAIDIINEKPFAWINGTLFFN</sequence>
<gene>
    <name evidence="1" type="ORF">LCGC14_1639550</name>
</gene>
<evidence type="ECO:0000313" key="1">
    <source>
        <dbReference type="EMBL" id="KKM21024.1"/>
    </source>
</evidence>
<accession>A0A0F9IMK9</accession>
<organism evidence="1">
    <name type="scientific">marine sediment metagenome</name>
    <dbReference type="NCBI Taxonomy" id="412755"/>
    <lineage>
        <taxon>unclassified sequences</taxon>
        <taxon>metagenomes</taxon>
        <taxon>ecological metagenomes</taxon>
    </lineage>
</organism>
<reference evidence="1" key="1">
    <citation type="journal article" date="2015" name="Nature">
        <title>Complex archaea that bridge the gap between prokaryotes and eukaryotes.</title>
        <authorList>
            <person name="Spang A."/>
            <person name="Saw J.H."/>
            <person name="Jorgensen S.L."/>
            <person name="Zaremba-Niedzwiedzka K."/>
            <person name="Martijn J."/>
            <person name="Lind A.E."/>
            <person name="van Eijk R."/>
            <person name="Schleper C."/>
            <person name="Guy L."/>
            <person name="Ettema T.J."/>
        </authorList>
    </citation>
    <scope>NUCLEOTIDE SEQUENCE</scope>
</reference>
<comment type="caution">
    <text evidence="1">The sequence shown here is derived from an EMBL/GenBank/DDBJ whole genome shotgun (WGS) entry which is preliminary data.</text>
</comment>
<proteinExistence type="predicted"/>
<feature type="non-terminal residue" evidence="1">
    <location>
        <position position="94"/>
    </location>
</feature>